<dbReference type="EMBL" id="WLYX01000001">
    <property type="protein sequence ID" value="MTD33885.1"/>
    <property type="molecule type" value="Genomic_DNA"/>
</dbReference>
<protein>
    <submittedName>
        <fullName evidence="2">BolA/IbaG family iron-sulfur metabolism protein</fullName>
    </submittedName>
</protein>
<dbReference type="GO" id="GO:0016226">
    <property type="term" value="P:iron-sulfur cluster assembly"/>
    <property type="evidence" value="ECO:0007669"/>
    <property type="project" value="TreeGrafter"/>
</dbReference>
<name>A0A844GHB4_9NEIS</name>
<organism evidence="2 3">
    <name type="scientific">Paludibacterium denitrificans</name>
    <dbReference type="NCBI Taxonomy" id="2675226"/>
    <lineage>
        <taxon>Bacteria</taxon>
        <taxon>Pseudomonadati</taxon>
        <taxon>Pseudomonadota</taxon>
        <taxon>Betaproteobacteria</taxon>
        <taxon>Neisseriales</taxon>
        <taxon>Chromobacteriaceae</taxon>
        <taxon>Paludibacterium</taxon>
    </lineage>
</organism>
<dbReference type="Gene3D" id="3.30.300.90">
    <property type="entry name" value="BolA-like"/>
    <property type="match status" value="1"/>
</dbReference>
<comment type="similarity">
    <text evidence="1">Belongs to the BolA/IbaG family.</text>
</comment>
<sequence length="88" mass="9359">MSDTAALLQQALAALQPEHLSIEDDSAAHSGHAGARSGGGHYTLTIVSARFEGLNRVARHRLIYDTLGPLMQQHVHALAIRALAPAEL</sequence>
<comment type="caution">
    <text evidence="2">The sequence shown here is derived from an EMBL/GenBank/DDBJ whole genome shotgun (WGS) entry which is preliminary data.</text>
</comment>
<dbReference type="Pfam" id="PF01722">
    <property type="entry name" value="BolA"/>
    <property type="match status" value="1"/>
</dbReference>
<evidence type="ECO:0000256" key="1">
    <source>
        <dbReference type="RuleBase" id="RU003860"/>
    </source>
</evidence>
<evidence type="ECO:0000313" key="3">
    <source>
        <dbReference type="Proteomes" id="UP000446658"/>
    </source>
</evidence>
<dbReference type="SUPFAM" id="SSF82657">
    <property type="entry name" value="BolA-like"/>
    <property type="match status" value="1"/>
</dbReference>
<dbReference type="InterPro" id="IPR036065">
    <property type="entry name" value="BolA-like_sf"/>
</dbReference>
<proteinExistence type="inferred from homology"/>
<dbReference type="InterPro" id="IPR002634">
    <property type="entry name" value="BolA"/>
</dbReference>
<gene>
    <name evidence="2" type="ORF">GKE73_15475</name>
</gene>
<dbReference type="RefSeq" id="WP_230371046.1">
    <property type="nucleotide sequence ID" value="NZ_WLYX01000001.1"/>
</dbReference>
<dbReference type="PANTHER" id="PTHR46230">
    <property type="match status" value="1"/>
</dbReference>
<dbReference type="Proteomes" id="UP000446658">
    <property type="component" value="Unassembled WGS sequence"/>
</dbReference>
<keyword evidence="3" id="KW-1185">Reference proteome</keyword>
<dbReference type="AlphaFoldDB" id="A0A844GHB4"/>
<dbReference type="PANTHER" id="PTHR46230:SF7">
    <property type="entry name" value="BOLA-LIKE PROTEIN 1"/>
    <property type="match status" value="1"/>
</dbReference>
<reference evidence="2 3" key="1">
    <citation type="submission" date="2019-11" db="EMBL/GenBank/DDBJ databases">
        <title>Draft genome sequence of Paludibacterium sp. dN18-1.</title>
        <authorList>
            <person name="Im W.-T."/>
        </authorList>
    </citation>
    <scope>NUCLEOTIDE SEQUENCE [LARGE SCALE GENOMIC DNA]</scope>
    <source>
        <strain evidence="3">dN 18-1</strain>
    </source>
</reference>
<accession>A0A844GHB4</accession>
<dbReference type="PIRSF" id="PIRSF003113">
    <property type="entry name" value="BolA"/>
    <property type="match status" value="1"/>
</dbReference>
<evidence type="ECO:0000313" key="2">
    <source>
        <dbReference type="EMBL" id="MTD33885.1"/>
    </source>
</evidence>